<organism evidence="2">
    <name type="scientific">Xenopus tropicalis</name>
    <name type="common">Western clawed frog</name>
    <name type="synonym">Silurana tropicalis</name>
    <dbReference type="NCBI Taxonomy" id="8364"/>
    <lineage>
        <taxon>Eukaryota</taxon>
        <taxon>Metazoa</taxon>
        <taxon>Chordata</taxon>
        <taxon>Craniata</taxon>
        <taxon>Vertebrata</taxon>
        <taxon>Euteleostomi</taxon>
        <taxon>Amphibia</taxon>
        <taxon>Batrachia</taxon>
        <taxon>Anura</taxon>
        <taxon>Pipoidea</taxon>
        <taxon>Pipidae</taxon>
        <taxon>Xenopodinae</taxon>
        <taxon>Xenopus</taxon>
        <taxon>Silurana</taxon>
    </lineage>
</organism>
<feature type="domain" description="Reverse transcriptase" evidence="1">
    <location>
        <begin position="507"/>
        <end position="781"/>
    </location>
</feature>
<dbReference type="GeneTree" id="ENSGT00940000175371"/>
<dbReference type="AlphaFoldDB" id="A0A803J5F9"/>
<dbReference type="Pfam" id="PF00078">
    <property type="entry name" value="RVT_1"/>
    <property type="match status" value="1"/>
</dbReference>
<dbReference type="SUPFAM" id="SSF56219">
    <property type="entry name" value="DNase I-like"/>
    <property type="match status" value="1"/>
</dbReference>
<dbReference type="GO" id="GO:0003824">
    <property type="term" value="F:catalytic activity"/>
    <property type="evidence" value="ECO:0007669"/>
    <property type="project" value="InterPro"/>
</dbReference>
<dbReference type="PROSITE" id="PS50878">
    <property type="entry name" value="RT_POL"/>
    <property type="match status" value="1"/>
</dbReference>
<name>A0A803J5F9_XENTR</name>
<dbReference type="PANTHER" id="PTHR31635:SF196">
    <property type="entry name" value="REVERSE TRANSCRIPTASE DOMAIN-CONTAINING PROTEIN-RELATED"/>
    <property type="match status" value="1"/>
</dbReference>
<proteinExistence type="predicted"/>
<dbReference type="CDD" id="cd09076">
    <property type="entry name" value="L1-EN"/>
    <property type="match status" value="1"/>
</dbReference>
<dbReference type="FunCoup" id="A0A803J5F9">
    <property type="interactions" value="2"/>
</dbReference>
<dbReference type="CDD" id="cd01650">
    <property type="entry name" value="RT_nLTR_like"/>
    <property type="match status" value="1"/>
</dbReference>
<dbReference type="Pfam" id="PF03372">
    <property type="entry name" value="Exo_endo_phos"/>
    <property type="match status" value="1"/>
</dbReference>
<dbReference type="SUPFAM" id="SSF56672">
    <property type="entry name" value="DNA/RNA polymerases"/>
    <property type="match status" value="1"/>
</dbReference>
<dbReference type="InterPro" id="IPR005135">
    <property type="entry name" value="Endo/exonuclease/phosphatase"/>
</dbReference>
<reference evidence="2" key="1">
    <citation type="journal article" date="2010" name="Science">
        <title>The genome of the Western clawed frog Xenopus tropicalis.</title>
        <authorList>
            <person name="Hellsten U."/>
            <person name="Harland R.M."/>
            <person name="Gilchrist M.J."/>
            <person name="Hendrix D."/>
            <person name="Jurka J."/>
            <person name="Kapitonov V."/>
            <person name="Ovcharenko I."/>
            <person name="Putnam N.H."/>
            <person name="Shu S."/>
            <person name="Taher L."/>
            <person name="Blitz I.L."/>
            <person name="Blumberg B."/>
            <person name="Dichmann D.S."/>
            <person name="Dubchak I."/>
            <person name="Amaya E."/>
            <person name="Detter J.C."/>
            <person name="Fletcher R."/>
            <person name="Gerhard D.S."/>
            <person name="Goodstein D."/>
            <person name="Graves T."/>
            <person name="Grigoriev I.V."/>
            <person name="Grimwood J."/>
            <person name="Kawashima T."/>
            <person name="Lindquist E."/>
            <person name="Lucas S.M."/>
            <person name="Mead P.E."/>
            <person name="Mitros T."/>
            <person name="Ogino H."/>
            <person name="Ohta Y."/>
            <person name="Poliakov A.V."/>
            <person name="Pollet N."/>
            <person name="Robert J."/>
            <person name="Salamov A."/>
            <person name="Sater A.K."/>
            <person name="Schmutz J."/>
            <person name="Terry A."/>
            <person name="Vize P.D."/>
            <person name="Warren W.C."/>
            <person name="Wells D."/>
            <person name="Wills A."/>
            <person name="Wilson R.K."/>
            <person name="Zimmerman L.B."/>
            <person name="Zorn A.M."/>
            <person name="Grainger R."/>
            <person name="Grammer T."/>
            <person name="Khokha M.K."/>
            <person name="Richardson P.M."/>
            <person name="Rokhsar D.S."/>
        </authorList>
    </citation>
    <scope>NUCLEOTIDE SEQUENCE [LARGE SCALE GENOMIC DNA]</scope>
    <source>
        <strain evidence="2">Nigerian</strain>
    </source>
</reference>
<dbReference type="InterPro" id="IPR043502">
    <property type="entry name" value="DNA/RNA_pol_sf"/>
</dbReference>
<dbReference type="PANTHER" id="PTHR31635">
    <property type="entry name" value="REVERSE TRANSCRIPTASE DOMAIN-CONTAINING PROTEIN-RELATED"/>
    <property type="match status" value="1"/>
</dbReference>
<evidence type="ECO:0000313" key="2">
    <source>
        <dbReference type="Ensembl" id="ENSXETP00000103048"/>
    </source>
</evidence>
<evidence type="ECO:0000259" key="1">
    <source>
        <dbReference type="PROSITE" id="PS50878"/>
    </source>
</evidence>
<dbReference type="InterPro" id="IPR036691">
    <property type="entry name" value="Endo/exonu/phosph_ase_sf"/>
</dbReference>
<sequence length="1272" mass="146144">MHLHIASVNVKGLNSPQKRKNVLNWARNAKVDILCLQETHFKVNSFTKINSPFYPEVFYANAPVKKNGVAILIKKSLPITIKEIQQDPHGRFLLLNFEICSLKYTILNIYAPNTHQVKFITKALKNLPESPLDRKQLIVVGDFNVAPDPYLDKLPIPKGQALRTPMNLAKGLKLQIKKYGLYDAWRADHPNGKDFTYFSHVHLSHSRIDLIFLDPFLLQSMEKAYIGIATWTDHAPVGIHLNLSTIPNPSALWKLNNSILSTPENIDQLVKLTEDFKSFNPQNDYSPDLLWCSYKAFIRGHIIALTSKLKKNKQQTLAELHEQLTNELANLKKNPTKAISQKVAMLKQKIIDLNAEKIAYQLLMLKQKYYSEDNKMGKLLSNKLKEARAKSRIESIKSADGKMLTNPNQIAQEFANYYATLYNLRNAPNTPQPTQTNIKNFLASLTLPTLSQQQIENLNQPISPEEILQATKILKNNKAPGPDGFTNNFYKKLLPAISPLLSQLFNNLSSNPSPRSELFQATITTIPKPGKDPNSVTNYRPISLLNSDIKIYAKILATRLNPLLKTLIVNDQVGFVPTRQAPDNTRKLINVALHANSHKTSCLILSLDAEKAFDRVAWPFIKAVLIKFGFSDFFLNSILALYINPSAKVYTNGFSSAPFLLTNGTRQGCPLSPLIFALIMEPLAETIRNSEKIQGYTIGSHTCKISLFADDVIITLTDPVNSLSALFHTLQQFSVVSYYKTNTSKTEALPIWIPNHILQDLKASYKFEWQRSSIKYLGIYLSFSVRNLFKDNFTPMLTTFTKTTQDWMYKNISWFGRLAAIKCNLLPKILYLFRTIPICIPAKFFSSLQGLLSKFIWQKKRPRTAFTTMTKLKNKGGLALPNFRKYYQACHLNFLQRFYDLNNPPQWTLQEKSILPFSELPITSTIWIPPRLRPGKELFLPTTTATLKIWDSLMHTANLKDGLYPLFPLSGLQKLIDNLTLTLWTEANILTFADLFHNSIFQPFNYLRKKFKVPNTTFLTYLQIRSYLKMHSLQSLKEASLEQKRLTTQIQLPSKISHYYRTLLDINLPEQDSFITKWATDMNTTIDPIDWNIALSVLFSSIRSVRFLETSVKLMYRWYFTPAKLYRIYPATASNKCWRNCNQVGTFMHIWWDCHKLKEFWPMVFSLLTEILEVTITFSPRTALLNLDMDHIPWNKKCLITHILAVSRLLLARNWKSTSIPALEEISALINNTNIMEYYNARNNHLLHKYHAKWNPWNSTKYSDKRNPACFY</sequence>
<reference evidence="2" key="2">
    <citation type="submission" date="2021-03" db="UniProtKB">
        <authorList>
            <consortium name="Ensembl"/>
        </authorList>
    </citation>
    <scope>IDENTIFICATION</scope>
</reference>
<dbReference type="Gene3D" id="3.60.10.10">
    <property type="entry name" value="Endonuclease/exonuclease/phosphatase"/>
    <property type="match status" value="1"/>
</dbReference>
<dbReference type="InterPro" id="IPR000477">
    <property type="entry name" value="RT_dom"/>
</dbReference>
<protein>
    <recommendedName>
        <fullName evidence="1">Reverse transcriptase domain-containing protein</fullName>
    </recommendedName>
</protein>
<dbReference type="InParanoid" id="A0A803J5F9"/>
<accession>A0A803J5F9</accession>
<dbReference type="Ensembl" id="ENSXETT00000114934">
    <property type="protein sequence ID" value="ENSXETP00000103048"/>
    <property type="gene ID" value="ENSXETG00000041882"/>
</dbReference>